<organism evidence="1 2">
    <name type="scientific">Acanthocheilonema viteae</name>
    <name type="common">Filarial nematode worm</name>
    <name type="synonym">Dipetalonema viteae</name>
    <dbReference type="NCBI Taxonomy" id="6277"/>
    <lineage>
        <taxon>Eukaryota</taxon>
        <taxon>Metazoa</taxon>
        <taxon>Ecdysozoa</taxon>
        <taxon>Nematoda</taxon>
        <taxon>Chromadorea</taxon>
        <taxon>Rhabditida</taxon>
        <taxon>Spirurina</taxon>
        <taxon>Spiruromorpha</taxon>
        <taxon>Filarioidea</taxon>
        <taxon>Onchocercidae</taxon>
        <taxon>Acanthocheilonema</taxon>
    </lineage>
</organism>
<protein>
    <submittedName>
        <fullName evidence="1">Uncharacterized protein</fullName>
    </submittedName>
</protein>
<gene>
    <name evidence="1" type="ORF">NAV_LOCUS6499</name>
</gene>
<dbReference type="OrthoDB" id="5853399at2759"/>
<proteinExistence type="predicted"/>
<evidence type="ECO:0000313" key="1">
    <source>
        <dbReference type="EMBL" id="VBB31708.1"/>
    </source>
</evidence>
<name>A0A498SIR5_ACAVI</name>
<dbReference type="AlphaFoldDB" id="A0A498SIR5"/>
<reference evidence="1 2" key="1">
    <citation type="submission" date="2018-08" db="EMBL/GenBank/DDBJ databases">
        <authorList>
            <person name="Laetsch R D."/>
            <person name="Stevens L."/>
            <person name="Kumar S."/>
            <person name="Blaxter L. M."/>
        </authorList>
    </citation>
    <scope>NUCLEOTIDE SEQUENCE [LARGE SCALE GENOMIC DNA]</scope>
</reference>
<dbReference type="EMBL" id="UPTC01001348">
    <property type="protein sequence ID" value="VBB31708.1"/>
    <property type="molecule type" value="Genomic_DNA"/>
</dbReference>
<dbReference type="STRING" id="6277.A0A498SIR5"/>
<sequence length="129" mass="13858">MDSNRAFRTILYAAFLIESATAAGGIFGLKALTGNMPYIGFGNPWITYPRIAHGGAGLYSPYSLWRYGGISGGYGNAGIYNPYQTYLFNQFGSQPLTTSSRLSNLLTTTSLSGGGGGYYRGRGNPWITQ</sequence>
<dbReference type="Proteomes" id="UP000276991">
    <property type="component" value="Unassembled WGS sequence"/>
</dbReference>
<evidence type="ECO:0000313" key="2">
    <source>
        <dbReference type="Proteomes" id="UP000276991"/>
    </source>
</evidence>
<accession>A0A498SIR5</accession>
<keyword evidence="2" id="KW-1185">Reference proteome</keyword>